<dbReference type="SUPFAM" id="SSF56059">
    <property type="entry name" value="Glutathione synthetase ATP-binding domain-like"/>
    <property type="match status" value="1"/>
</dbReference>
<dbReference type="Pfam" id="PF21360">
    <property type="entry name" value="PylC-like_N"/>
    <property type="match status" value="1"/>
</dbReference>
<dbReference type="InterPro" id="IPR013815">
    <property type="entry name" value="ATP_grasp_subdomain_1"/>
</dbReference>
<dbReference type="InterPro" id="IPR048764">
    <property type="entry name" value="PylC_N"/>
</dbReference>
<protein>
    <submittedName>
        <fullName evidence="2">Carbamoylphosphate synthase large subunit</fullName>
    </submittedName>
</protein>
<evidence type="ECO:0000313" key="2">
    <source>
        <dbReference type="EMBL" id="ATW25680.1"/>
    </source>
</evidence>
<sequence>MTLNILTEASGSLTSAYLIKAVQEAGYRAVASDINPDCAGRYLADDFILMPSKNDINLWEKVVPALAQRKVNLVIPSLDETMLGWAERKKELKKLGIHVVISEESTVKIFQDKWLTYRFFLEKGIPTPKTSLEQQYPLVKPRQGRGAVGVVVTSDSVNMEGMISQEVIEGEEYTIDVFCDKISNPIYIVPRKRQGVKDGKSTGGIVVKQVEIISWVEKICKSISFIGPINLQCFVCKDETIKFTEINPRVAGGMALGFAATENWINLIVDHFFYDKDIKPKPIKFGMKMMRYYAEVFVS</sequence>
<dbReference type="Gene3D" id="3.30.470.20">
    <property type="entry name" value="ATP-grasp fold, B domain"/>
    <property type="match status" value="1"/>
</dbReference>
<evidence type="ECO:0000259" key="1">
    <source>
        <dbReference type="Pfam" id="PF21360"/>
    </source>
</evidence>
<dbReference type="RefSeq" id="WP_148134943.1">
    <property type="nucleotide sequence ID" value="NZ_CP017634.1"/>
</dbReference>
<dbReference type="Pfam" id="PF15632">
    <property type="entry name" value="ATPgrasp_Ter"/>
    <property type="match status" value="1"/>
</dbReference>
<proteinExistence type="predicted"/>
<dbReference type="Proteomes" id="UP000323521">
    <property type="component" value="Chromosome"/>
</dbReference>
<dbReference type="EMBL" id="CP017634">
    <property type="protein sequence ID" value="ATW25680.1"/>
    <property type="molecule type" value="Genomic_DNA"/>
</dbReference>
<dbReference type="OrthoDB" id="9803907at2"/>
<keyword evidence="3" id="KW-1185">Reference proteome</keyword>
<dbReference type="GO" id="GO:0005524">
    <property type="term" value="F:ATP binding"/>
    <property type="evidence" value="ECO:0007669"/>
    <property type="project" value="InterPro"/>
</dbReference>
<name>A0A3G1KTC5_FORW1</name>
<dbReference type="Gene3D" id="3.40.50.20">
    <property type="match status" value="1"/>
</dbReference>
<dbReference type="Gene3D" id="3.30.1490.20">
    <property type="entry name" value="ATP-grasp fold, A domain"/>
    <property type="match status" value="1"/>
</dbReference>
<dbReference type="KEGG" id="fwa:DCMF_13720"/>
<accession>A0A3G1KTC5</accession>
<feature type="domain" description="PylC N-terminal" evidence="1">
    <location>
        <begin position="16"/>
        <end position="100"/>
    </location>
</feature>
<organism evidence="2 3">
    <name type="scientific">Formimonas warabiya</name>
    <dbReference type="NCBI Taxonomy" id="1761012"/>
    <lineage>
        <taxon>Bacteria</taxon>
        <taxon>Bacillati</taxon>
        <taxon>Bacillota</taxon>
        <taxon>Clostridia</taxon>
        <taxon>Eubacteriales</taxon>
        <taxon>Peptococcaceae</taxon>
        <taxon>Candidatus Formimonas</taxon>
    </lineage>
</organism>
<evidence type="ECO:0000313" key="3">
    <source>
        <dbReference type="Proteomes" id="UP000323521"/>
    </source>
</evidence>
<gene>
    <name evidence="2" type="ORF">DCMF_13720</name>
</gene>
<dbReference type="AlphaFoldDB" id="A0A3G1KTC5"/>
<reference evidence="2 3" key="1">
    <citation type="submission" date="2016-10" db="EMBL/GenBank/DDBJ databases">
        <title>Complete Genome Sequence of Peptococcaceae strain DCMF.</title>
        <authorList>
            <person name="Edwards R.J."/>
            <person name="Holland S.I."/>
            <person name="Deshpande N.P."/>
            <person name="Wong Y.K."/>
            <person name="Ertan H."/>
            <person name="Manefield M."/>
            <person name="Russell T.L."/>
            <person name="Lee M.J."/>
        </authorList>
    </citation>
    <scope>NUCLEOTIDE SEQUENCE [LARGE SCALE GENOMIC DNA]</scope>
    <source>
        <strain evidence="2 3">DCMF</strain>
    </source>
</reference>